<dbReference type="PANTHER" id="PTHR47941">
    <property type="entry name" value="PENTATRICOPEPTIDE REPEAT-CONTAINING PROTEIN 3, MITOCHONDRIAL"/>
    <property type="match status" value="1"/>
</dbReference>
<evidence type="ECO:0000256" key="2">
    <source>
        <dbReference type="ARBA" id="ARBA00022737"/>
    </source>
</evidence>
<evidence type="ECO:0000256" key="4">
    <source>
        <dbReference type="SAM" id="Phobius"/>
    </source>
</evidence>
<dbReference type="SUPFAM" id="SSF58038">
    <property type="entry name" value="SNARE fusion complex"/>
    <property type="match status" value="1"/>
</dbReference>
<dbReference type="Proteomes" id="UP000436088">
    <property type="component" value="Unassembled WGS sequence"/>
</dbReference>
<keyword evidence="4" id="KW-0472">Membrane</keyword>
<evidence type="ECO:0000313" key="5">
    <source>
        <dbReference type="EMBL" id="KAE8667851.1"/>
    </source>
</evidence>
<dbReference type="Gene3D" id="1.25.40.10">
    <property type="entry name" value="Tetratricopeptide repeat domain"/>
    <property type="match status" value="1"/>
</dbReference>
<feature type="repeat" description="PPR" evidence="3">
    <location>
        <begin position="243"/>
        <end position="277"/>
    </location>
</feature>
<dbReference type="PROSITE" id="PS51375">
    <property type="entry name" value="PPR"/>
    <property type="match status" value="2"/>
</dbReference>
<organism evidence="5 6">
    <name type="scientific">Hibiscus syriacus</name>
    <name type="common">Rose of Sharon</name>
    <dbReference type="NCBI Taxonomy" id="106335"/>
    <lineage>
        <taxon>Eukaryota</taxon>
        <taxon>Viridiplantae</taxon>
        <taxon>Streptophyta</taxon>
        <taxon>Embryophyta</taxon>
        <taxon>Tracheophyta</taxon>
        <taxon>Spermatophyta</taxon>
        <taxon>Magnoliopsida</taxon>
        <taxon>eudicotyledons</taxon>
        <taxon>Gunneridae</taxon>
        <taxon>Pentapetalae</taxon>
        <taxon>rosids</taxon>
        <taxon>malvids</taxon>
        <taxon>Malvales</taxon>
        <taxon>Malvaceae</taxon>
        <taxon>Malvoideae</taxon>
        <taxon>Hibiscus</taxon>
    </lineage>
</organism>
<keyword evidence="6" id="KW-1185">Reference proteome</keyword>
<protein>
    <recommendedName>
        <fullName evidence="7">Pentatricopeptide repeat-containing protein</fullName>
    </recommendedName>
</protein>
<evidence type="ECO:0000256" key="3">
    <source>
        <dbReference type="PROSITE-ProRule" id="PRU00708"/>
    </source>
</evidence>
<keyword evidence="2" id="KW-0677">Repeat</keyword>
<dbReference type="AlphaFoldDB" id="A0A6A2X0M8"/>
<comment type="caution">
    <text evidence="5">The sequence shown here is derived from an EMBL/GenBank/DDBJ whole genome shotgun (WGS) entry which is preliminary data.</text>
</comment>
<keyword evidence="4" id="KW-0812">Transmembrane</keyword>
<evidence type="ECO:0000256" key="1">
    <source>
        <dbReference type="ARBA" id="ARBA00007626"/>
    </source>
</evidence>
<proteinExistence type="inferred from homology"/>
<name>A0A6A2X0M8_HIBSY</name>
<evidence type="ECO:0000313" key="6">
    <source>
        <dbReference type="Proteomes" id="UP000436088"/>
    </source>
</evidence>
<sequence>MPSGRSCRPCRLPCTPGDLPSLGCPLIPSHSSLSCHRIARSNGLGRMTSDGLGRMASDAQRVGTCMAHAISCSSPGRHGDLVGRSSKLDTLNVYDRFNISSFKELELQGGAGLFLPVGVNDTVIPVYDDELTSTISYGKAGIVQEAVKIFQKMEELGVDRTIKSYDDFFKLRLDTANRFYEDMKTRGIAPDAVMYNTLINGYTRFKRMEEAEKLFVEMKAKNLAPTAASDVLKAMIRLSIPTEAGNYGVLIENFCKANEFDQAIKLLDKLVENEIVLRLENSLEIESIRTLIRALMDRGNQMMDEADQAIDRAKKVVQDTVDVGTETAAALKAQFATDKCIMALLFLIVIGVIAIIIVKSWNGPPDDMSGLSVL</sequence>
<dbReference type="Pfam" id="PF13041">
    <property type="entry name" value="PPR_2"/>
    <property type="match status" value="1"/>
</dbReference>
<gene>
    <name evidence="5" type="ORF">F3Y22_tig00112354pilonHSYRG00009</name>
</gene>
<dbReference type="PROSITE" id="PS51257">
    <property type="entry name" value="PROKAR_LIPOPROTEIN"/>
    <property type="match status" value="1"/>
</dbReference>
<feature type="transmembrane region" description="Helical" evidence="4">
    <location>
        <begin position="341"/>
        <end position="358"/>
    </location>
</feature>
<accession>A0A6A2X0M8</accession>
<dbReference type="Pfam" id="PF01535">
    <property type="entry name" value="PPR"/>
    <property type="match status" value="2"/>
</dbReference>
<dbReference type="EMBL" id="VEPZ02001563">
    <property type="protein sequence ID" value="KAE8667851.1"/>
    <property type="molecule type" value="Genomic_DNA"/>
</dbReference>
<dbReference type="InterPro" id="IPR011990">
    <property type="entry name" value="TPR-like_helical_dom_sf"/>
</dbReference>
<feature type="repeat" description="PPR" evidence="3">
    <location>
        <begin position="191"/>
        <end position="225"/>
    </location>
</feature>
<dbReference type="NCBIfam" id="TIGR00756">
    <property type="entry name" value="PPR"/>
    <property type="match status" value="2"/>
</dbReference>
<evidence type="ECO:0008006" key="7">
    <source>
        <dbReference type="Google" id="ProtNLM"/>
    </source>
</evidence>
<reference evidence="5" key="1">
    <citation type="submission" date="2019-09" db="EMBL/GenBank/DDBJ databases">
        <title>Draft genome information of white flower Hibiscus syriacus.</title>
        <authorList>
            <person name="Kim Y.-M."/>
        </authorList>
    </citation>
    <scope>NUCLEOTIDE SEQUENCE [LARGE SCALE GENOMIC DNA]</scope>
    <source>
        <strain evidence="5">YM2019G1</strain>
    </source>
</reference>
<comment type="similarity">
    <text evidence="1">Belongs to the PPR family. P subfamily.</text>
</comment>
<keyword evidence="4" id="KW-1133">Transmembrane helix</keyword>
<dbReference type="InterPro" id="IPR002885">
    <property type="entry name" value="PPR_rpt"/>
</dbReference>